<dbReference type="Proteomes" id="UP000001485">
    <property type="component" value="Chromosome"/>
</dbReference>
<evidence type="ECO:0000313" key="2">
    <source>
        <dbReference type="Proteomes" id="UP000001485"/>
    </source>
</evidence>
<organism evidence="1 2">
    <name type="scientific">Edwardsiella ictaluri (strain 93-146)</name>
    <dbReference type="NCBI Taxonomy" id="634503"/>
    <lineage>
        <taxon>Bacteria</taxon>
        <taxon>Pseudomonadati</taxon>
        <taxon>Pseudomonadota</taxon>
        <taxon>Gammaproteobacteria</taxon>
        <taxon>Enterobacterales</taxon>
        <taxon>Hafniaceae</taxon>
        <taxon>Edwardsiella</taxon>
    </lineage>
</organism>
<accession>C5BGU1</accession>
<proteinExistence type="predicted"/>
<dbReference type="AlphaFoldDB" id="C5BGU1"/>
<sequence>MYISCWVPDLFCIYRRRRVGYRLGRQPQAIDTNINIY</sequence>
<reference evidence="1 2" key="2">
    <citation type="journal article" date="2012" name="J. Bacteriol.">
        <title>Genome Sequence of Edwardsiella ictaluri 93-146, a Strain Associated with a Natural Channel Catfish Outbreak of Enteric Septicemia of Catfish.</title>
        <authorList>
            <person name="Williams M.L."/>
            <person name="Gillaspy A.F."/>
            <person name="Dyer D.W."/>
            <person name="Thune R.L."/>
            <person name="Waldbieser G.C."/>
            <person name="Schuster S.C."/>
            <person name="Gipson J."/>
            <person name="Zaitshik J."/>
            <person name="Landry C."/>
            <person name="Banes M.M."/>
            <person name="Lawrence M.L."/>
        </authorList>
    </citation>
    <scope>NUCLEOTIDE SEQUENCE [LARGE SCALE GENOMIC DNA]</scope>
    <source>
        <strain evidence="1 2">93-146</strain>
    </source>
</reference>
<protein>
    <submittedName>
        <fullName evidence="1">Uncharacterized protein</fullName>
    </submittedName>
</protein>
<name>C5BGU1_EDWI9</name>
<gene>
    <name evidence="1" type="ordered locus">NT01EI_1843</name>
</gene>
<evidence type="ECO:0000313" key="1">
    <source>
        <dbReference type="EMBL" id="ACR69019.1"/>
    </source>
</evidence>
<reference evidence="2" key="1">
    <citation type="submission" date="2009-03" db="EMBL/GenBank/DDBJ databases">
        <title>Complete genome sequence of Edwardsiella ictaluri 93-146.</title>
        <authorList>
            <person name="Williams M.L."/>
            <person name="Gillaspy A.F."/>
            <person name="Dyer D.W."/>
            <person name="Thune R.L."/>
            <person name="Waldbieser G.C."/>
            <person name="Schuster S.C."/>
            <person name="Gipson J."/>
            <person name="Zaitshik J."/>
            <person name="Landry C."/>
            <person name="Lawrence M.L."/>
        </authorList>
    </citation>
    <scope>NUCLEOTIDE SEQUENCE [LARGE SCALE GENOMIC DNA]</scope>
    <source>
        <strain evidence="2">93-146</strain>
    </source>
</reference>
<dbReference type="EMBL" id="CP001600">
    <property type="protein sequence ID" value="ACR69019.1"/>
    <property type="molecule type" value="Genomic_DNA"/>
</dbReference>
<dbReference type="HOGENOM" id="CLU_3343051_0_0_6"/>
<dbReference type="KEGG" id="eic:NT01EI_1843"/>